<dbReference type="InterPro" id="IPR012902">
    <property type="entry name" value="N_methyl_site"/>
</dbReference>
<dbReference type="STRING" id="198616.SAMN05216193_10120"/>
<evidence type="ECO:0000256" key="1">
    <source>
        <dbReference type="SAM" id="Phobius"/>
    </source>
</evidence>
<feature type="transmembrane region" description="Helical" evidence="1">
    <location>
        <begin position="18"/>
        <end position="39"/>
    </location>
</feature>
<accession>A0A1G9YEC3</accession>
<gene>
    <name evidence="2" type="ORF">SAMN05216193_10120</name>
</gene>
<organism evidence="2 3">
    <name type="scientific">Pseudomonas jinjuensis</name>
    <dbReference type="NCBI Taxonomy" id="198616"/>
    <lineage>
        <taxon>Bacteria</taxon>
        <taxon>Pseudomonadati</taxon>
        <taxon>Pseudomonadota</taxon>
        <taxon>Gammaproteobacteria</taxon>
        <taxon>Pseudomonadales</taxon>
        <taxon>Pseudomonadaceae</taxon>
        <taxon>Pseudomonas</taxon>
    </lineage>
</organism>
<dbReference type="Pfam" id="PF07963">
    <property type="entry name" value="N_methyl"/>
    <property type="match status" value="1"/>
</dbReference>
<dbReference type="OrthoDB" id="7032114at2"/>
<evidence type="ECO:0000313" key="3">
    <source>
        <dbReference type="Proteomes" id="UP000242957"/>
    </source>
</evidence>
<evidence type="ECO:0000313" key="2">
    <source>
        <dbReference type="EMBL" id="SDN07430.1"/>
    </source>
</evidence>
<keyword evidence="3" id="KW-1185">Reference proteome</keyword>
<keyword evidence="1" id="KW-0812">Transmembrane</keyword>
<reference evidence="3" key="1">
    <citation type="submission" date="2016-10" db="EMBL/GenBank/DDBJ databases">
        <authorList>
            <person name="Varghese N."/>
            <person name="Submissions S."/>
        </authorList>
    </citation>
    <scope>NUCLEOTIDE SEQUENCE [LARGE SCALE GENOMIC DNA]</scope>
    <source>
        <strain evidence="3">JCM 21621</strain>
    </source>
</reference>
<keyword evidence="1" id="KW-1133">Transmembrane helix</keyword>
<proteinExistence type="predicted"/>
<protein>
    <submittedName>
        <fullName evidence="2">General secretion pathway protein G</fullName>
    </submittedName>
</protein>
<dbReference type="AlphaFoldDB" id="A0A1G9YEC3"/>
<dbReference type="SUPFAM" id="SSF54523">
    <property type="entry name" value="Pili subunits"/>
    <property type="match status" value="1"/>
</dbReference>
<dbReference type="EMBL" id="FNIJ01000001">
    <property type="protein sequence ID" value="SDN07430.1"/>
    <property type="molecule type" value="Genomic_DNA"/>
</dbReference>
<keyword evidence="1" id="KW-0472">Membrane</keyword>
<dbReference type="Gene3D" id="3.30.700.10">
    <property type="entry name" value="Glycoprotein, Type 4 Pilin"/>
    <property type="match status" value="1"/>
</dbReference>
<dbReference type="NCBIfam" id="TIGR02532">
    <property type="entry name" value="IV_pilin_GFxxxE"/>
    <property type="match status" value="1"/>
</dbReference>
<dbReference type="PROSITE" id="PS00409">
    <property type="entry name" value="PROKAR_NTER_METHYL"/>
    <property type="match status" value="1"/>
</dbReference>
<sequence>MPILATCPGNRQAAGFTLLELVVVLAIVAALGAIVMPSLMNMHEAWRRRIDFQDVLDQLQGLGYRTRLDAVETVIGPAGVVPAGRLLLPDGWSLSAREPVIYWQNGVCLGGQVDLSHAGRTEVLQLDAPLCRMEQR</sequence>
<dbReference type="InterPro" id="IPR045584">
    <property type="entry name" value="Pilin-like"/>
</dbReference>
<dbReference type="Proteomes" id="UP000242957">
    <property type="component" value="Unassembled WGS sequence"/>
</dbReference>
<name>A0A1G9YEC3_9PSED</name>
<dbReference type="RefSeq" id="WP_084313041.1">
    <property type="nucleotide sequence ID" value="NZ_FNIJ01000001.1"/>
</dbReference>